<accession>A0A170QZJ4</accession>
<proteinExistence type="predicted"/>
<evidence type="ECO:0000313" key="3">
    <source>
        <dbReference type="Proteomes" id="UP000092677"/>
    </source>
</evidence>
<comment type="caution">
    <text evidence="2">The sequence shown here is derived from an EMBL/GenBank/DDBJ whole genome shotgun (WGS) entry which is preliminary data.</text>
</comment>
<dbReference type="EMBL" id="BDDL01000100">
    <property type="protein sequence ID" value="GAT77675.1"/>
    <property type="molecule type" value="Genomic_DNA"/>
</dbReference>
<evidence type="ECO:0000313" key="4">
    <source>
        <dbReference type="Proteomes" id="UP000092731"/>
    </source>
</evidence>
<dbReference type="Proteomes" id="UP000092731">
    <property type="component" value="Unassembled WGS sequence"/>
</dbReference>
<dbReference type="Pfam" id="PF10691">
    <property type="entry name" value="DUF2497"/>
    <property type="match status" value="1"/>
</dbReference>
<gene>
    <name evidence="1" type="ORF">EHRUM2_09050</name>
    <name evidence="2" type="ORF">EHRUM3_10780</name>
</gene>
<organism evidence="2 4">
    <name type="scientific">Ehrlichia ruminantium</name>
    <name type="common">heartwater rickettsia</name>
    <name type="synonym">Cowdria ruminantium</name>
    <dbReference type="NCBI Taxonomy" id="779"/>
    <lineage>
        <taxon>Bacteria</taxon>
        <taxon>Pseudomonadati</taxon>
        <taxon>Pseudomonadota</taxon>
        <taxon>Alphaproteobacteria</taxon>
        <taxon>Rickettsiales</taxon>
        <taxon>Anaplasmataceae</taxon>
        <taxon>Ehrlichia</taxon>
    </lineage>
</organism>
<dbReference type="EMBL" id="BDDM01000333">
    <property type="protein sequence ID" value="GAT78845.1"/>
    <property type="molecule type" value="Genomic_DNA"/>
</dbReference>
<protein>
    <recommendedName>
        <fullName evidence="5">DUF2497 domain-containing protein</fullName>
    </recommendedName>
</protein>
<dbReference type="STRING" id="779.GCA_002019755_00877"/>
<evidence type="ECO:0000313" key="1">
    <source>
        <dbReference type="EMBL" id="GAT77675.1"/>
    </source>
</evidence>
<reference evidence="3 4" key="2">
    <citation type="submission" date="2016-05" db="EMBL/GenBank/DDBJ databases">
        <title>Draft genome sequences of four strains of Ehrlichia ruminantium, a tick-borne pathogen of ruminants, isolated from Zimbabwe, The Gambia and Ghana.</title>
        <authorList>
            <person name="Nakao R."/>
            <person name="Jongejan F."/>
            <person name="Sugimoto C."/>
        </authorList>
    </citation>
    <scope>NUCLEOTIDE SEQUENCE [LARGE SCALE GENOMIC DNA]</scope>
    <source>
        <strain evidence="3">Kerr Seringe</strain>
        <strain evidence="4">Pokoase 417</strain>
    </source>
</reference>
<evidence type="ECO:0000313" key="2">
    <source>
        <dbReference type="EMBL" id="GAT78845.1"/>
    </source>
</evidence>
<dbReference type="RefSeq" id="WP_065432902.1">
    <property type="nucleotide sequence ID" value="NZ_BDDL01000100.1"/>
</dbReference>
<dbReference type="InterPro" id="IPR019632">
    <property type="entry name" value="DUF2497"/>
</dbReference>
<name>A0A170QZJ4_EHRRU</name>
<dbReference type="AlphaFoldDB" id="A0A170QZJ4"/>
<evidence type="ECO:0008006" key="5">
    <source>
        <dbReference type="Google" id="ProtNLM"/>
    </source>
</evidence>
<reference evidence="2" key="1">
    <citation type="journal article" date="2016" name="Genome Announc.">
        <title>Draft Genome Sequences of Three Strains of Ehrlichia ruminantium, a Tick-Borne Pathogen of Ruminants, Isolated from Zimbabwe, The Gambia, and Ghana.</title>
        <authorList>
            <person name="Nakao R."/>
            <person name="Jongejan F."/>
            <person name="Sugimoto C."/>
        </authorList>
    </citation>
    <scope>NUCLEOTIDE SEQUENCE</scope>
    <source>
        <strain evidence="1">Kerr Seringe</strain>
        <strain evidence="2">Pokoase 417</strain>
    </source>
</reference>
<sequence length="234" mass="26323">MSDTNNFQSIKDVIANIRKVMSSNDTADLVTDQQDAGNEILNLEDPENIVELNNIQCARNTLSEINQTFQAMADFSTTVPISPVSQINIKPDIEVAMTREKIYPDQLSSMNQFISIEQSSQKRRLTTKHTISEGLSKIEGTASSEIKEIHHQNLLSPENVFASSEEIKKLITQIHHYTTLPSVTAQDKSPTIEELVISILKPELSTWLNNNLQKVVQDIVEREIKHIVKKSNQG</sequence>
<dbReference type="Proteomes" id="UP000092677">
    <property type="component" value="Unassembled WGS sequence"/>
</dbReference>